<sequence length="112" mass="11276">MTVSPPTPVEPGEWAAGHAPGHVALQVTVTVANRSGGLLDLSMAHVAADGAEAVYDSANGLTADLPASVPAHGSASGRYTFSLPARSARRLTVSAQPDLIAYDEATWGGPAA</sequence>
<evidence type="ECO:0008006" key="3">
    <source>
        <dbReference type="Google" id="ProtNLM"/>
    </source>
</evidence>
<dbReference type="STRING" id="1428644.BIV57_19125"/>
<name>A0A1J7BBB2_9ACTN</name>
<accession>A0A1J7BBB2</accession>
<protein>
    <recommendedName>
        <fullName evidence="3">DUF4352 domain-containing protein</fullName>
    </recommendedName>
</protein>
<evidence type="ECO:0000313" key="1">
    <source>
        <dbReference type="EMBL" id="OIV35910.1"/>
    </source>
</evidence>
<dbReference type="Proteomes" id="UP000243342">
    <property type="component" value="Unassembled WGS sequence"/>
</dbReference>
<evidence type="ECO:0000313" key="2">
    <source>
        <dbReference type="Proteomes" id="UP000243342"/>
    </source>
</evidence>
<comment type="caution">
    <text evidence="1">The sequence shown here is derived from an EMBL/GenBank/DDBJ whole genome shotgun (WGS) entry which is preliminary data.</text>
</comment>
<organism evidence="1 2">
    <name type="scientific">Mangrovactinospora gilvigrisea</name>
    <dbReference type="NCBI Taxonomy" id="1428644"/>
    <lineage>
        <taxon>Bacteria</taxon>
        <taxon>Bacillati</taxon>
        <taxon>Actinomycetota</taxon>
        <taxon>Actinomycetes</taxon>
        <taxon>Kitasatosporales</taxon>
        <taxon>Streptomycetaceae</taxon>
        <taxon>Mangrovactinospora</taxon>
    </lineage>
</organism>
<gene>
    <name evidence="1" type="ORF">BIV57_19125</name>
</gene>
<dbReference type="AlphaFoldDB" id="A0A1J7BBB2"/>
<reference evidence="1 2" key="1">
    <citation type="submission" date="2016-10" db="EMBL/GenBank/DDBJ databases">
        <title>Genome sequence of Streptomyces gilvigriseus MUSC 26.</title>
        <authorList>
            <person name="Lee L.-H."/>
            <person name="Ser H.-L."/>
        </authorList>
    </citation>
    <scope>NUCLEOTIDE SEQUENCE [LARGE SCALE GENOMIC DNA]</scope>
    <source>
        <strain evidence="1 2">MUSC 26</strain>
    </source>
</reference>
<keyword evidence="2" id="KW-1185">Reference proteome</keyword>
<dbReference type="EMBL" id="MLCF01000126">
    <property type="protein sequence ID" value="OIV35910.1"/>
    <property type="molecule type" value="Genomic_DNA"/>
</dbReference>
<proteinExistence type="predicted"/>